<accession>A0ABV9WF64</accession>
<feature type="region of interest" description="Disordered" evidence="1">
    <location>
        <begin position="79"/>
        <end position="136"/>
    </location>
</feature>
<evidence type="ECO:0000313" key="4">
    <source>
        <dbReference type="Proteomes" id="UP001595912"/>
    </source>
</evidence>
<sequence length="136" mass="14747">MAADTTQTLITALLGGGGALFIGALVKGYTSLRGGARASTREAITDIATARDDKARRRGEAERDRDYWRAISGRYGYQLRTAGINPDPETPEAPSERPSRPWTSMAASTGITRPSCHRAGPDSPMTSERPFQPRRL</sequence>
<feature type="compositionally biased region" description="Polar residues" evidence="1">
    <location>
        <begin position="101"/>
        <end position="112"/>
    </location>
</feature>
<keyword evidence="4" id="KW-1185">Reference proteome</keyword>
<reference evidence="4" key="1">
    <citation type="journal article" date="2019" name="Int. J. Syst. Evol. Microbiol.">
        <title>The Global Catalogue of Microorganisms (GCM) 10K type strain sequencing project: providing services to taxonomists for standard genome sequencing and annotation.</title>
        <authorList>
            <consortium name="The Broad Institute Genomics Platform"/>
            <consortium name="The Broad Institute Genome Sequencing Center for Infectious Disease"/>
            <person name="Wu L."/>
            <person name="Ma J."/>
        </authorList>
    </citation>
    <scope>NUCLEOTIDE SEQUENCE [LARGE SCALE GENOMIC DNA]</scope>
    <source>
        <strain evidence="4">CGMCC 4.7152</strain>
    </source>
</reference>
<keyword evidence="2" id="KW-0812">Transmembrane</keyword>
<evidence type="ECO:0000256" key="2">
    <source>
        <dbReference type="SAM" id="Phobius"/>
    </source>
</evidence>
<evidence type="ECO:0000313" key="3">
    <source>
        <dbReference type="EMBL" id="MFC5007376.1"/>
    </source>
</evidence>
<keyword evidence="2" id="KW-0472">Membrane</keyword>
<name>A0ABV9WF64_9ACTN</name>
<comment type="caution">
    <text evidence="3">The sequence shown here is derived from an EMBL/GenBank/DDBJ whole genome shotgun (WGS) entry which is preliminary data.</text>
</comment>
<feature type="transmembrane region" description="Helical" evidence="2">
    <location>
        <begin position="6"/>
        <end position="26"/>
    </location>
</feature>
<organism evidence="3 4">
    <name type="scientific">Dactylosporangium cerinum</name>
    <dbReference type="NCBI Taxonomy" id="1434730"/>
    <lineage>
        <taxon>Bacteria</taxon>
        <taxon>Bacillati</taxon>
        <taxon>Actinomycetota</taxon>
        <taxon>Actinomycetes</taxon>
        <taxon>Micromonosporales</taxon>
        <taxon>Micromonosporaceae</taxon>
        <taxon>Dactylosporangium</taxon>
    </lineage>
</organism>
<protein>
    <recommendedName>
        <fullName evidence="5">Secreted protein</fullName>
    </recommendedName>
</protein>
<proteinExistence type="predicted"/>
<evidence type="ECO:0000256" key="1">
    <source>
        <dbReference type="SAM" id="MobiDB-lite"/>
    </source>
</evidence>
<gene>
    <name evidence="3" type="ORF">ACFPIJ_57395</name>
</gene>
<dbReference type="RefSeq" id="WP_380128021.1">
    <property type="nucleotide sequence ID" value="NZ_JBHSIU010000122.1"/>
</dbReference>
<dbReference type="Proteomes" id="UP001595912">
    <property type="component" value="Unassembled WGS sequence"/>
</dbReference>
<keyword evidence="2" id="KW-1133">Transmembrane helix</keyword>
<evidence type="ECO:0008006" key="5">
    <source>
        <dbReference type="Google" id="ProtNLM"/>
    </source>
</evidence>
<dbReference type="EMBL" id="JBHSIU010000122">
    <property type="protein sequence ID" value="MFC5007376.1"/>
    <property type="molecule type" value="Genomic_DNA"/>
</dbReference>